<keyword evidence="6" id="KW-0238">DNA-binding</keyword>
<dbReference type="STRING" id="15368.A0A0Q3FGM5"/>
<evidence type="ECO:0000259" key="11">
    <source>
        <dbReference type="PROSITE" id="PS51050"/>
    </source>
</evidence>
<dbReference type="Gene3D" id="3.30.890.10">
    <property type="entry name" value="Methyl-cpg-binding Protein 2, Chain A"/>
    <property type="match status" value="1"/>
</dbReference>
<dbReference type="PROSITE" id="PS50982">
    <property type="entry name" value="MBD"/>
    <property type="match status" value="1"/>
</dbReference>
<dbReference type="AlphaFoldDB" id="A0A0Q3FGM5"/>
<dbReference type="PROSITE" id="PS51050">
    <property type="entry name" value="ZF_CW"/>
    <property type="match status" value="1"/>
</dbReference>
<keyword evidence="7" id="KW-0804">Transcription</keyword>
<dbReference type="GO" id="GO:0005634">
    <property type="term" value="C:nucleus"/>
    <property type="evidence" value="ECO:0007669"/>
    <property type="project" value="UniProtKB-SubCell"/>
</dbReference>
<dbReference type="RefSeq" id="XP_010235253.1">
    <property type="nucleotide sequence ID" value="XM_010236951.2"/>
</dbReference>
<evidence type="ECO:0000256" key="3">
    <source>
        <dbReference type="ARBA" id="ARBA00022771"/>
    </source>
</evidence>
<keyword evidence="4" id="KW-0862">Zinc</keyword>
<evidence type="ECO:0000256" key="8">
    <source>
        <dbReference type="ARBA" id="ARBA00023242"/>
    </source>
</evidence>
<accession>A0A0Q3FGM5</accession>
<protein>
    <recommendedName>
        <fullName evidence="15">MBD domain-containing protein</fullName>
    </recommendedName>
</protein>
<evidence type="ECO:0000259" key="10">
    <source>
        <dbReference type="PROSITE" id="PS50982"/>
    </source>
</evidence>
<dbReference type="PANTHER" id="PTHR12396:SF45">
    <property type="entry name" value="OS06G0702100 PROTEIN"/>
    <property type="match status" value="1"/>
</dbReference>
<evidence type="ECO:0008006" key="15">
    <source>
        <dbReference type="Google" id="ProtNLM"/>
    </source>
</evidence>
<evidence type="ECO:0000313" key="12">
    <source>
        <dbReference type="EMBL" id="KQJ98807.1"/>
    </source>
</evidence>
<reference evidence="12 13" key="1">
    <citation type="journal article" date="2010" name="Nature">
        <title>Genome sequencing and analysis of the model grass Brachypodium distachyon.</title>
        <authorList>
            <consortium name="International Brachypodium Initiative"/>
        </authorList>
    </citation>
    <scope>NUCLEOTIDE SEQUENCE [LARGE SCALE GENOMIC DNA]</scope>
    <source>
        <strain evidence="12">Bd21</strain>
        <strain evidence="13">cv. Bd21</strain>
    </source>
</reference>
<evidence type="ECO:0000256" key="5">
    <source>
        <dbReference type="ARBA" id="ARBA00023015"/>
    </source>
</evidence>
<dbReference type="GeneID" id="100823889"/>
<dbReference type="KEGG" id="bdi:100823889"/>
<dbReference type="InterPro" id="IPR011124">
    <property type="entry name" value="Znf_CW"/>
</dbReference>
<dbReference type="EnsemblPlants" id="KQJ98807">
    <property type="protein sequence ID" value="KQJ98807"/>
    <property type="gene ID" value="BRADI_3g39250v3"/>
</dbReference>
<keyword evidence="8" id="KW-0539">Nucleus</keyword>
<keyword evidence="3" id="KW-0863">Zinc-finger</keyword>
<evidence type="ECO:0000313" key="13">
    <source>
        <dbReference type="EnsemblPlants" id="KQJ98807"/>
    </source>
</evidence>
<dbReference type="CDD" id="cd01396">
    <property type="entry name" value="MeCP2_MBD"/>
    <property type="match status" value="1"/>
</dbReference>
<dbReference type="InterPro" id="IPR016177">
    <property type="entry name" value="DNA-bd_dom_sf"/>
</dbReference>
<organism evidence="12">
    <name type="scientific">Brachypodium distachyon</name>
    <name type="common">Purple false brome</name>
    <name type="synonym">Trachynia distachya</name>
    <dbReference type="NCBI Taxonomy" id="15368"/>
    <lineage>
        <taxon>Eukaryota</taxon>
        <taxon>Viridiplantae</taxon>
        <taxon>Streptophyta</taxon>
        <taxon>Embryophyta</taxon>
        <taxon>Tracheophyta</taxon>
        <taxon>Spermatophyta</taxon>
        <taxon>Magnoliopsida</taxon>
        <taxon>Liliopsida</taxon>
        <taxon>Poales</taxon>
        <taxon>Poaceae</taxon>
        <taxon>BOP clade</taxon>
        <taxon>Pooideae</taxon>
        <taxon>Stipodae</taxon>
        <taxon>Brachypodieae</taxon>
        <taxon>Brachypodium</taxon>
    </lineage>
</organism>
<feature type="domain" description="MBD" evidence="10">
    <location>
        <begin position="125"/>
        <end position="196"/>
    </location>
</feature>
<dbReference type="ExpressionAtlas" id="A0A0Q3FGM5">
    <property type="expression patterns" value="baseline and differential"/>
</dbReference>
<dbReference type="OrthoDB" id="691185at2759"/>
<dbReference type="GO" id="GO:0003677">
    <property type="term" value="F:DNA binding"/>
    <property type="evidence" value="ECO:0007669"/>
    <property type="project" value="UniProtKB-KW"/>
</dbReference>
<dbReference type="GO" id="GO:0008270">
    <property type="term" value="F:zinc ion binding"/>
    <property type="evidence" value="ECO:0007669"/>
    <property type="project" value="UniProtKB-KW"/>
</dbReference>
<gene>
    <name evidence="13" type="primary">LOC100823889</name>
    <name evidence="12" type="ORF">BRADI_3g39250v3</name>
</gene>
<feature type="domain" description="CW-type" evidence="11">
    <location>
        <begin position="60"/>
        <end position="119"/>
    </location>
</feature>
<dbReference type="InterPro" id="IPR001739">
    <property type="entry name" value="Methyl_CpG_DNA-bd"/>
</dbReference>
<dbReference type="EMBL" id="CM000882">
    <property type="protein sequence ID" value="KQJ98807.1"/>
    <property type="molecule type" value="Genomic_DNA"/>
</dbReference>
<dbReference type="Gramene" id="KQJ98807">
    <property type="protein sequence ID" value="KQJ98807"/>
    <property type="gene ID" value="BRADI_3g39250v3"/>
</dbReference>
<dbReference type="Pfam" id="PF01429">
    <property type="entry name" value="MBD"/>
    <property type="match status" value="1"/>
</dbReference>
<evidence type="ECO:0000256" key="1">
    <source>
        <dbReference type="ARBA" id="ARBA00004123"/>
    </source>
</evidence>
<proteinExistence type="predicted"/>
<evidence type="ECO:0000256" key="7">
    <source>
        <dbReference type="ARBA" id="ARBA00023163"/>
    </source>
</evidence>
<reference evidence="12" key="2">
    <citation type="submission" date="2017-06" db="EMBL/GenBank/DDBJ databases">
        <title>WGS assembly of Brachypodium distachyon.</title>
        <authorList>
            <consortium name="The International Brachypodium Initiative"/>
            <person name="Lucas S."/>
            <person name="Harmon-Smith M."/>
            <person name="Lail K."/>
            <person name="Tice H."/>
            <person name="Grimwood J."/>
            <person name="Bruce D."/>
            <person name="Barry K."/>
            <person name="Shu S."/>
            <person name="Lindquist E."/>
            <person name="Wang M."/>
            <person name="Pitluck S."/>
            <person name="Vogel J.P."/>
            <person name="Garvin D.F."/>
            <person name="Mockler T.C."/>
            <person name="Schmutz J."/>
            <person name="Rokhsar D."/>
            <person name="Bevan M.W."/>
        </authorList>
    </citation>
    <scope>NUCLEOTIDE SEQUENCE</scope>
    <source>
        <strain evidence="12">Bd21</strain>
    </source>
</reference>
<feature type="region of interest" description="Disordered" evidence="9">
    <location>
        <begin position="1"/>
        <end position="30"/>
    </location>
</feature>
<sequence length="255" mass="28814">MKYHPADPAIPVLNPDENSLSHPPPKKSQEIIPESAPELIVVYENGQGEKDLPVPTQKRRLIIDTYSAQCNKCQKWRIIPTKRKYEEIREKLRSGPFSCEHASEWRPGVTCDDPTDASQDDGKFWAIDKPGIARTPLGWDRTISIRSEGSTRFADVYYTTPTGKVLRSKVDVGRYLKENPQCAAAIEQFSFATPVPLQWEYIKKRPRQSKPLQLEEVPPLACAPPVHVDIMHNNMLVPYEGANPSSNMPQDQLLG</sequence>
<dbReference type="Pfam" id="PF07496">
    <property type="entry name" value="zf-CW"/>
    <property type="match status" value="1"/>
</dbReference>
<name>A0A0Q3FGM5_BRADI</name>
<dbReference type="Proteomes" id="UP000008810">
    <property type="component" value="Chromosome 3"/>
</dbReference>
<reference evidence="13" key="3">
    <citation type="submission" date="2018-08" db="UniProtKB">
        <authorList>
            <consortium name="EnsemblPlants"/>
        </authorList>
    </citation>
    <scope>IDENTIFICATION</scope>
    <source>
        <strain evidence="13">cv. Bd21</strain>
    </source>
</reference>
<evidence type="ECO:0000256" key="2">
    <source>
        <dbReference type="ARBA" id="ARBA00022723"/>
    </source>
</evidence>
<evidence type="ECO:0000313" key="14">
    <source>
        <dbReference type="Proteomes" id="UP000008810"/>
    </source>
</evidence>
<keyword evidence="5" id="KW-0805">Transcription regulation</keyword>
<evidence type="ECO:0000256" key="6">
    <source>
        <dbReference type="ARBA" id="ARBA00023125"/>
    </source>
</evidence>
<evidence type="ECO:0000256" key="4">
    <source>
        <dbReference type="ARBA" id="ARBA00022833"/>
    </source>
</evidence>
<keyword evidence="2" id="KW-0479">Metal-binding</keyword>
<dbReference type="PANTHER" id="PTHR12396">
    <property type="entry name" value="METHYL-CPG BINDING PROTEIN, MBD"/>
    <property type="match status" value="1"/>
</dbReference>
<dbReference type="SMART" id="SM00391">
    <property type="entry name" value="MBD"/>
    <property type="match status" value="1"/>
</dbReference>
<evidence type="ECO:0000256" key="9">
    <source>
        <dbReference type="SAM" id="MobiDB-lite"/>
    </source>
</evidence>
<comment type="subcellular location">
    <subcellularLocation>
        <location evidence="1">Nucleus</location>
    </subcellularLocation>
</comment>
<dbReference type="Gene3D" id="3.30.40.100">
    <property type="match status" value="1"/>
</dbReference>
<dbReference type="SUPFAM" id="SSF54171">
    <property type="entry name" value="DNA-binding domain"/>
    <property type="match status" value="1"/>
</dbReference>
<keyword evidence="14" id="KW-1185">Reference proteome</keyword>